<reference evidence="8 9" key="1">
    <citation type="journal article" date="2023" name="G3 (Bethesda)">
        <title>A chromosome-length genome assembly and annotation of blackberry (Rubus argutus, cv. 'Hillquist').</title>
        <authorList>
            <person name="Bruna T."/>
            <person name="Aryal R."/>
            <person name="Dudchenko O."/>
            <person name="Sargent D.J."/>
            <person name="Mead D."/>
            <person name="Buti M."/>
            <person name="Cavallini A."/>
            <person name="Hytonen T."/>
            <person name="Andres J."/>
            <person name="Pham M."/>
            <person name="Weisz D."/>
            <person name="Mascagni F."/>
            <person name="Usai G."/>
            <person name="Natali L."/>
            <person name="Bassil N."/>
            <person name="Fernandez G.E."/>
            <person name="Lomsadze A."/>
            <person name="Armour M."/>
            <person name="Olukolu B."/>
            <person name="Poorten T."/>
            <person name="Britton C."/>
            <person name="Davik J."/>
            <person name="Ashrafi H."/>
            <person name="Aiden E.L."/>
            <person name="Borodovsky M."/>
            <person name="Worthington M."/>
        </authorList>
    </citation>
    <scope>NUCLEOTIDE SEQUENCE [LARGE SCALE GENOMIC DNA]</scope>
    <source>
        <strain evidence="8">PI 553951</strain>
    </source>
</reference>
<proteinExistence type="inferred from homology"/>
<accession>A0AAW1WFN3</accession>
<feature type="domain" description="MMS19 C-terminal" evidence="6">
    <location>
        <begin position="700"/>
        <end position="1105"/>
    </location>
</feature>
<dbReference type="GO" id="GO:0051604">
    <property type="term" value="P:protein maturation"/>
    <property type="evidence" value="ECO:0007669"/>
    <property type="project" value="UniProtKB-UniRule"/>
</dbReference>
<comment type="similarity">
    <text evidence="2 5">Belongs to the MET18/MMS19 family.</text>
</comment>
<keyword evidence="4 5" id="KW-0539">Nucleus</keyword>
<dbReference type="GO" id="GO:0016226">
    <property type="term" value="P:iron-sulfur cluster assembly"/>
    <property type="evidence" value="ECO:0007669"/>
    <property type="project" value="UniProtKB-UniRule"/>
</dbReference>
<dbReference type="InterPro" id="IPR011989">
    <property type="entry name" value="ARM-like"/>
</dbReference>
<dbReference type="InterPro" id="IPR029240">
    <property type="entry name" value="MMS19_N"/>
</dbReference>
<sequence>MAETSELTQHLECYVDTARSPTEQAASLNFITSLVKRDLLTIEALVKEMRMYLTITDNVIRARGILLLAEVLTGLPSKPLDNATIHSLIGFFTDRLADWRALRGALVGCLALLRRQVNAGTVSSSDAKVVAQSYRENLPVQSLAQQDRKLCFELLECLLQRYPNEVASLGEDLFYAISEAIDGEKDPHCLILTFHIVEVLVQIFPDPSGPLASFCGDLFEFLGCYFPIHFTHLKDEDADVKRDDLSKALMSAFSSSALFEPFVIPLLLEKLSSSLPLAKVDSLKYLNYCASRYGAERMAKHAEAIWISIKHAISNSLEEPAKSFTSEPLFGLGFQENEIATEALILLQKVTMQNDALFLSLIVRDEDINNVFNSIASHESYTSIPSKGRQNLHAVGRILCIITKTSMASCNRVFESFFPCLMNTLEISMENSSKDFTLNENSFSSKRFNFGALYLCVEFIAACRDLIMRTKELAENFVTADETCCYMLQSSATTLINAFCSTLAKSSDKVVDDADIYFKVKGLQILATFPGDFLQTPKVTFENVLKTLMSIILVDFDMPLLWKLALKALARIGSFVDMYHESEKAQSYIGFVVEKTISLVSQDDFNVPFPLKLEAVSEIGASRPNHMLRIVQGLEEAIVSNLSEIYVHGDLKSAEKTIQLLECYSNKIIPWIEETGGFEEVLYRFVISIWNCIDRCKDSSIQVQEEGLLHATMMAVKLAVGSCSEESQNIIIQKAYGALSSGISMPLKESMDDSSSIKLENLHLSEQVDKLSPRDEWIVALFASVLIAMRPRIHIANGKGTLHLFMTALVKGCVPAAQALGSVINKLGTPSNEIASSTGCTLEESMEIIFRSKPWNINENEVLRGSGTSHSSKVGLTELCLGFSSNKLLQVHAITGLAWIGKGLLLIGHEQVKDVTKILLECLLADDRVGASELKQGLLETICNQPSVMRSAADAFHILMSDSDVCLNRKFHAQIRPLYKQRFFSTVMPILQSLIVKSDSSLSRSMLYRAAAHLISNAPLIVILSEAKKLMKVLVDGLSILSEDILDKDKLYSLLLVLSGILTDKCGEEPILENAHILIDCLTRLIAYPHMMLVRETAIQCLLAMSELPRPRIFPMKRQVLQAISKALDDPKRAVRQEAVRCHHACVKPNLSPDDGIKLSVKSTTQAGVPYVVLLPPSIPTTATLPSSVLAVFLVTVKNRR</sequence>
<keyword evidence="5" id="KW-0227">DNA damage</keyword>
<comment type="caution">
    <text evidence="8">The sequence shown here is derived from an EMBL/GenBank/DDBJ whole genome shotgun (WGS) entry which is preliminary data.</text>
</comment>
<evidence type="ECO:0000256" key="2">
    <source>
        <dbReference type="ARBA" id="ARBA00009340"/>
    </source>
</evidence>
<organism evidence="8 9">
    <name type="scientific">Rubus argutus</name>
    <name type="common">Southern blackberry</name>
    <dbReference type="NCBI Taxonomy" id="59490"/>
    <lineage>
        <taxon>Eukaryota</taxon>
        <taxon>Viridiplantae</taxon>
        <taxon>Streptophyta</taxon>
        <taxon>Embryophyta</taxon>
        <taxon>Tracheophyta</taxon>
        <taxon>Spermatophyta</taxon>
        <taxon>Magnoliopsida</taxon>
        <taxon>eudicotyledons</taxon>
        <taxon>Gunneridae</taxon>
        <taxon>Pentapetalae</taxon>
        <taxon>rosids</taxon>
        <taxon>fabids</taxon>
        <taxon>Rosales</taxon>
        <taxon>Rosaceae</taxon>
        <taxon>Rosoideae</taxon>
        <taxon>Rosoideae incertae sedis</taxon>
        <taxon>Rubus</taxon>
    </lineage>
</organism>
<comment type="function">
    <text evidence="5">Key component of the cytosolic iron-sulfur protein assembly (CIA) complex, a multiprotein complex that mediates the incorporation of iron-sulfur cluster into apoproteins specifically involved in DNA metabolism and genomic integrity. In the CIA complex, MMS19 acts as an adapter between early-acting CIA components and a subset of cellular target iron-sulfur proteins.</text>
</comment>
<dbReference type="GO" id="GO:0097361">
    <property type="term" value="C:cytosolic [4Fe-4S] assembly targeting complex"/>
    <property type="evidence" value="ECO:0007669"/>
    <property type="project" value="UniProtKB-UniRule"/>
</dbReference>
<dbReference type="Proteomes" id="UP001457282">
    <property type="component" value="Unassembled WGS sequence"/>
</dbReference>
<dbReference type="PANTHER" id="PTHR12891">
    <property type="entry name" value="DNA REPAIR/TRANSCRIPTION PROTEIN MET18/MMS19"/>
    <property type="match status" value="1"/>
</dbReference>
<dbReference type="PANTHER" id="PTHR12891:SF0">
    <property type="entry name" value="MMS19 NUCLEOTIDE EXCISION REPAIR PROTEIN HOMOLOG"/>
    <property type="match status" value="1"/>
</dbReference>
<comment type="subcellular location">
    <subcellularLocation>
        <location evidence="1 5">Nucleus</location>
    </subcellularLocation>
</comment>
<dbReference type="AlphaFoldDB" id="A0AAW1WFN3"/>
<dbReference type="GO" id="GO:0005634">
    <property type="term" value="C:nucleus"/>
    <property type="evidence" value="ECO:0007669"/>
    <property type="project" value="UniProtKB-SubCell"/>
</dbReference>
<name>A0AAW1WFN3_RUBAR</name>
<evidence type="ECO:0000313" key="9">
    <source>
        <dbReference type="Proteomes" id="UP001457282"/>
    </source>
</evidence>
<dbReference type="Pfam" id="PF12460">
    <property type="entry name" value="MMS19_C"/>
    <property type="match status" value="1"/>
</dbReference>
<keyword evidence="5" id="KW-0234">DNA repair</keyword>
<gene>
    <name evidence="8" type="ORF">M0R45_031893</name>
</gene>
<evidence type="ECO:0000256" key="4">
    <source>
        <dbReference type="ARBA" id="ARBA00023242"/>
    </source>
</evidence>
<dbReference type="InterPro" id="IPR016024">
    <property type="entry name" value="ARM-type_fold"/>
</dbReference>
<dbReference type="EMBL" id="JBEDUW010000006">
    <property type="protein sequence ID" value="KAK9923476.1"/>
    <property type="molecule type" value="Genomic_DNA"/>
</dbReference>
<dbReference type="InterPro" id="IPR024687">
    <property type="entry name" value="MMS19_C"/>
</dbReference>
<evidence type="ECO:0000256" key="3">
    <source>
        <dbReference type="ARBA" id="ARBA00022737"/>
    </source>
</evidence>
<dbReference type="Pfam" id="PF14500">
    <property type="entry name" value="MMS19_N"/>
    <property type="match status" value="1"/>
</dbReference>
<evidence type="ECO:0000259" key="6">
    <source>
        <dbReference type="Pfam" id="PF12460"/>
    </source>
</evidence>
<dbReference type="GO" id="GO:0006281">
    <property type="term" value="P:DNA repair"/>
    <property type="evidence" value="ECO:0007669"/>
    <property type="project" value="UniProtKB-UniRule"/>
</dbReference>
<keyword evidence="9" id="KW-1185">Reference proteome</keyword>
<evidence type="ECO:0000259" key="7">
    <source>
        <dbReference type="Pfam" id="PF14500"/>
    </source>
</evidence>
<protein>
    <recommendedName>
        <fullName evidence="5">MMS19 nucleotide excision repair protein</fullName>
    </recommendedName>
</protein>
<dbReference type="SUPFAM" id="SSF48371">
    <property type="entry name" value="ARM repeat"/>
    <property type="match status" value="1"/>
</dbReference>
<keyword evidence="3" id="KW-0677">Repeat</keyword>
<evidence type="ECO:0000256" key="1">
    <source>
        <dbReference type="ARBA" id="ARBA00004123"/>
    </source>
</evidence>
<evidence type="ECO:0000256" key="5">
    <source>
        <dbReference type="RuleBase" id="RU367072"/>
    </source>
</evidence>
<dbReference type="InterPro" id="IPR039920">
    <property type="entry name" value="MMS19"/>
</dbReference>
<feature type="domain" description="MMS19 N-terminal" evidence="7">
    <location>
        <begin position="46"/>
        <end position="314"/>
    </location>
</feature>
<evidence type="ECO:0000313" key="8">
    <source>
        <dbReference type="EMBL" id="KAK9923476.1"/>
    </source>
</evidence>
<dbReference type="Gene3D" id="1.25.10.10">
    <property type="entry name" value="Leucine-rich Repeat Variant"/>
    <property type="match status" value="2"/>
</dbReference>